<dbReference type="PANTHER" id="PTHR16161:SF0">
    <property type="entry name" value="TRANSCRIPTIONAL PROTEIN SWT1"/>
    <property type="match status" value="1"/>
</dbReference>
<name>A0A2N5RYA8_9BASI</name>
<evidence type="ECO:0000259" key="2">
    <source>
        <dbReference type="Pfam" id="PF13638"/>
    </source>
</evidence>
<feature type="domain" description="PIN" evidence="2">
    <location>
        <begin position="142"/>
        <end position="340"/>
    </location>
</feature>
<sequence length="715" mass="80677">MAAQHVDICLSVYCAARHFTADTPGYHRSATVAHSEIPTLQILGSANSLSSSFNNNLSNLSSHRNYCLPLLSPSMMYGNPGVDAFPEGDVEMISIAAAMDQVAGSLRELREQYEHDDGDIQMESSFELQNYSLQHGKPFRLMVIDTNILISHLSLIEWLGELLMAARKLHKESQYQCGLLIPRMVRQELDKLKMPHNKHRTVTALLEPPLTNTSRSSLTSIHSPEALAFGRRASRRTTRSIQVSLYEAADQSIKWMTRLFKDIPPDQAILKCQIKAEVADPTLLNPDHSAGLKVSPDMHILDCATYFKQQLQARGGGVTLLTNDKALSLEAELEGISTLRIQPGLSSYSMLHSFDPTLAEDIETLIAQVSLADMITTVWYRKHSIPLSKPPPHRPALDDGSPTNLDSCSAYHLKPHPKRNNTMPVDTLDVAQDTIQADEPSDELSNHMAIEIDEEMSISDLKVPPLFPLVTYQHMLAPSPLYEPRLLHLHYHVQQAVAALLRPRLFDFLLCTLASNNISSLFQHVELVFQRKRAYSSVQSSQDPNKWTAVDCLTLIDEFWNDATLKLFEDDDNQCSLQARNASSSKPKSDSIKPLRSRWAPSTPFMNTDTNEQNCHTSPNRLSRIRKAIQVLIVQLQPYDTLNLPRDNPQSWSVLFWDGLLEDIHKLIYYGKFHASLSHVEDSRESQEHLLKKVIQSWKKEARHLCETERRAGHT</sequence>
<feature type="region of interest" description="Disordered" evidence="1">
    <location>
        <begin position="578"/>
        <end position="598"/>
    </location>
</feature>
<dbReference type="Pfam" id="PF13638">
    <property type="entry name" value="PIN_4"/>
    <property type="match status" value="1"/>
</dbReference>
<dbReference type="EMBL" id="PGCJ01001367">
    <property type="protein sequence ID" value="PLW05970.1"/>
    <property type="molecule type" value="Genomic_DNA"/>
</dbReference>
<dbReference type="GO" id="GO:0005634">
    <property type="term" value="C:nucleus"/>
    <property type="evidence" value="ECO:0007669"/>
    <property type="project" value="TreeGrafter"/>
</dbReference>
<organism evidence="3 4">
    <name type="scientific">Puccinia coronata f. sp. avenae</name>
    <dbReference type="NCBI Taxonomy" id="200324"/>
    <lineage>
        <taxon>Eukaryota</taxon>
        <taxon>Fungi</taxon>
        <taxon>Dikarya</taxon>
        <taxon>Basidiomycota</taxon>
        <taxon>Pucciniomycotina</taxon>
        <taxon>Pucciniomycetes</taxon>
        <taxon>Pucciniales</taxon>
        <taxon>Pucciniaceae</taxon>
        <taxon>Puccinia</taxon>
    </lineage>
</organism>
<protein>
    <recommendedName>
        <fullName evidence="2">PIN domain-containing protein</fullName>
    </recommendedName>
</protein>
<reference evidence="3 4" key="1">
    <citation type="submission" date="2017-11" db="EMBL/GenBank/DDBJ databases">
        <title>De novo assembly and phasing of dikaryotic genomes from two isolates of Puccinia coronata f. sp. avenae, the causal agent of oat crown rust.</title>
        <authorList>
            <person name="Miller M.E."/>
            <person name="Zhang Y."/>
            <person name="Omidvar V."/>
            <person name="Sperschneider J."/>
            <person name="Schwessinger B."/>
            <person name="Raley C."/>
            <person name="Palmer J.M."/>
            <person name="Garnica D."/>
            <person name="Upadhyaya N."/>
            <person name="Rathjen J."/>
            <person name="Taylor J.M."/>
            <person name="Park R.F."/>
            <person name="Dodds P.N."/>
            <person name="Hirsch C.D."/>
            <person name="Kianian S.F."/>
            <person name="Figueroa M."/>
        </authorList>
    </citation>
    <scope>NUCLEOTIDE SEQUENCE [LARGE SCALE GENOMIC DNA]</scope>
    <source>
        <strain evidence="3">12NC29</strain>
    </source>
</reference>
<dbReference type="AlphaFoldDB" id="A0A2N5RYA8"/>
<dbReference type="OrthoDB" id="2501124at2759"/>
<dbReference type="Gene3D" id="3.40.50.1010">
    <property type="entry name" value="5'-nuclease"/>
    <property type="match status" value="1"/>
</dbReference>
<evidence type="ECO:0000313" key="4">
    <source>
        <dbReference type="Proteomes" id="UP000235388"/>
    </source>
</evidence>
<dbReference type="InterPro" id="IPR052626">
    <property type="entry name" value="SWT1_Regulator"/>
</dbReference>
<evidence type="ECO:0000256" key="1">
    <source>
        <dbReference type="SAM" id="MobiDB-lite"/>
    </source>
</evidence>
<proteinExistence type="predicted"/>
<dbReference type="Proteomes" id="UP000235388">
    <property type="component" value="Unassembled WGS sequence"/>
</dbReference>
<keyword evidence="4" id="KW-1185">Reference proteome</keyword>
<evidence type="ECO:0000313" key="3">
    <source>
        <dbReference type="EMBL" id="PLW05970.1"/>
    </source>
</evidence>
<gene>
    <name evidence="3" type="ORF">PCANC_26957</name>
</gene>
<dbReference type="InterPro" id="IPR002716">
    <property type="entry name" value="PIN_dom"/>
</dbReference>
<dbReference type="PANTHER" id="PTHR16161">
    <property type="entry name" value="TRANSCRIPTIONAL PROTEIN SWT1"/>
    <property type="match status" value="1"/>
</dbReference>
<dbReference type="STRING" id="200324.A0A2N5RYA8"/>
<accession>A0A2N5RYA8</accession>
<comment type="caution">
    <text evidence="3">The sequence shown here is derived from an EMBL/GenBank/DDBJ whole genome shotgun (WGS) entry which is preliminary data.</text>
</comment>